<reference evidence="11" key="3">
    <citation type="submission" date="2022-05" db="EMBL/GenBank/DDBJ databases">
        <authorList>
            <person name="Kunte H.-J."/>
        </authorList>
    </citation>
    <scope>NUCLEOTIDE SEQUENCE</scope>
    <source>
        <strain evidence="11">G5</strain>
    </source>
</reference>
<dbReference type="InterPro" id="IPR024791">
    <property type="entry name" value="Cyt_c/ubiquinol_Oxase_su3"/>
</dbReference>
<evidence type="ECO:0000313" key="12">
    <source>
        <dbReference type="Proteomes" id="UP000318943"/>
    </source>
</evidence>
<sequence length="222" mass="23767">MNAESIATQSPSGVFRVSREGPSGGPGGGDATHDREVRAPGSIGLWAFIGVVTSLFSLFLVAFAMRMDSPDWHRVALPWQVWLSTGLLAAASVAMQLSTRAARAGHMERARTALRLGGLGAAAFVASQLWAWQALYALHVVPANNPAGSFFYLLTAMHGLHVVGGLVAFAYVAMDRGSGTRTVTRIGLCTRYWHFLLALWLVLLGALGWLTPEIVRYICGTA</sequence>
<dbReference type="PANTHER" id="PTHR11403">
    <property type="entry name" value="CYTOCHROME C OXIDASE SUBUNIT III"/>
    <property type="match status" value="1"/>
</dbReference>
<feature type="transmembrane region" description="Helical" evidence="8">
    <location>
        <begin position="77"/>
        <end position="95"/>
    </location>
</feature>
<dbReference type="GO" id="GO:0019646">
    <property type="term" value="P:aerobic electron transport chain"/>
    <property type="evidence" value="ECO:0007669"/>
    <property type="project" value="InterPro"/>
</dbReference>
<dbReference type="GO" id="GO:0004129">
    <property type="term" value="F:cytochrome-c oxidase activity"/>
    <property type="evidence" value="ECO:0007669"/>
    <property type="project" value="InterPro"/>
</dbReference>
<name>A0AAE9I594_9BURK</name>
<dbReference type="Proteomes" id="UP000318943">
    <property type="component" value="Unassembled WGS sequence"/>
</dbReference>
<evidence type="ECO:0000259" key="9">
    <source>
        <dbReference type="PROSITE" id="PS50253"/>
    </source>
</evidence>
<dbReference type="PANTHER" id="PTHR11403:SF10">
    <property type="entry name" value="CYTOCHROME C OXIDASE"/>
    <property type="match status" value="1"/>
</dbReference>
<feature type="transmembrane region" description="Helical" evidence="8">
    <location>
        <begin position="116"/>
        <end position="138"/>
    </location>
</feature>
<feature type="transmembrane region" description="Helical" evidence="8">
    <location>
        <begin position="150"/>
        <end position="172"/>
    </location>
</feature>
<evidence type="ECO:0000256" key="2">
    <source>
        <dbReference type="ARBA" id="ARBA00010581"/>
    </source>
</evidence>
<keyword evidence="5 8" id="KW-0472">Membrane</keyword>
<feature type="domain" description="Heme-copper oxidase subunit III family profile" evidence="9">
    <location>
        <begin position="17"/>
        <end position="212"/>
    </location>
</feature>
<keyword evidence="12" id="KW-1185">Reference proteome</keyword>
<dbReference type="RefSeq" id="WP_144196351.1">
    <property type="nucleotide sequence ID" value="NZ_CAJPVH010000064.1"/>
</dbReference>
<dbReference type="AlphaFoldDB" id="A0AAE9I594"/>
<keyword evidence="4 8" id="KW-1133">Transmembrane helix</keyword>
<proteinExistence type="inferred from homology"/>
<dbReference type="InterPro" id="IPR000298">
    <property type="entry name" value="Cyt_c_oxidase-like_su3"/>
</dbReference>
<dbReference type="Gene3D" id="1.20.120.80">
    <property type="entry name" value="Cytochrome c oxidase, subunit III, four-helix bundle"/>
    <property type="match status" value="1"/>
</dbReference>
<evidence type="ECO:0000256" key="3">
    <source>
        <dbReference type="ARBA" id="ARBA00022692"/>
    </source>
</evidence>
<protein>
    <submittedName>
        <fullName evidence="11">Bb3-type cytochrome oxidase subunit III</fullName>
    </submittedName>
</protein>
<evidence type="ECO:0000256" key="4">
    <source>
        <dbReference type="ARBA" id="ARBA00022989"/>
    </source>
</evidence>
<reference evidence="10 12" key="1">
    <citation type="submission" date="2019-05" db="EMBL/GenBank/DDBJ databases">
        <title>Whole genome sequence analysis of Cupriavidus campinensis S14E4C strain.</title>
        <authorList>
            <person name="Abbaszade G."/>
            <person name="Szabo A."/>
            <person name="Toumi M."/>
            <person name="Toth E."/>
        </authorList>
    </citation>
    <scope>NUCLEOTIDE SEQUENCE [LARGE SCALE GENOMIC DNA]</scope>
    <source>
        <strain evidence="10 12">S14E4C</strain>
    </source>
</reference>
<evidence type="ECO:0000256" key="8">
    <source>
        <dbReference type="SAM" id="Phobius"/>
    </source>
</evidence>
<evidence type="ECO:0000313" key="11">
    <source>
        <dbReference type="EMBL" id="URF06710.1"/>
    </source>
</evidence>
<dbReference type="InterPro" id="IPR035973">
    <property type="entry name" value="Cyt_c_oxidase_su3-like_sf"/>
</dbReference>
<dbReference type="EMBL" id="CP097331">
    <property type="protein sequence ID" value="URF06710.1"/>
    <property type="molecule type" value="Genomic_DNA"/>
</dbReference>
<comment type="similarity">
    <text evidence="2 6">Belongs to the cytochrome c oxidase subunit 3 family.</text>
</comment>
<feature type="transmembrane region" description="Helical" evidence="8">
    <location>
        <begin position="43"/>
        <end position="65"/>
    </location>
</feature>
<dbReference type="KEGG" id="ccam:M5D45_26860"/>
<dbReference type="GO" id="GO:0005886">
    <property type="term" value="C:plasma membrane"/>
    <property type="evidence" value="ECO:0007669"/>
    <property type="project" value="UniProtKB-SubCell"/>
</dbReference>
<evidence type="ECO:0000256" key="1">
    <source>
        <dbReference type="ARBA" id="ARBA00004141"/>
    </source>
</evidence>
<evidence type="ECO:0000313" key="13">
    <source>
        <dbReference type="Proteomes" id="UP001056132"/>
    </source>
</evidence>
<reference evidence="11" key="2">
    <citation type="journal article" date="2022" name="Microbiol. Resour. Announc.">
        <title>Genome Sequence of Cupriavidus campinensis Strain G5, a Member of a Bacterial Consortium Capable of Polyethylene Degradation.</title>
        <authorList>
            <person name="Schneider B."/>
            <person name="Pfeiffer F."/>
            <person name="Dyall-Smith M."/>
            <person name="Kunte H.J."/>
        </authorList>
    </citation>
    <scope>NUCLEOTIDE SEQUENCE</scope>
    <source>
        <strain evidence="11">G5</strain>
    </source>
</reference>
<feature type="compositionally biased region" description="Polar residues" evidence="7">
    <location>
        <begin position="1"/>
        <end position="12"/>
    </location>
</feature>
<evidence type="ECO:0000256" key="7">
    <source>
        <dbReference type="SAM" id="MobiDB-lite"/>
    </source>
</evidence>
<gene>
    <name evidence="10" type="ORF">FGG12_03955</name>
    <name evidence="11" type="ORF">M5D45_26860</name>
</gene>
<evidence type="ECO:0000313" key="10">
    <source>
        <dbReference type="EMBL" id="TSP13647.1"/>
    </source>
</evidence>
<accession>A0AAE9I594</accession>
<dbReference type="InterPro" id="IPR013833">
    <property type="entry name" value="Cyt_c_oxidase_su3_a-hlx"/>
</dbReference>
<dbReference type="SUPFAM" id="SSF81452">
    <property type="entry name" value="Cytochrome c oxidase subunit III-like"/>
    <property type="match status" value="1"/>
</dbReference>
<evidence type="ECO:0000256" key="5">
    <source>
        <dbReference type="ARBA" id="ARBA00023136"/>
    </source>
</evidence>
<dbReference type="Proteomes" id="UP001056132">
    <property type="component" value="Chromosome 2"/>
</dbReference>
<evidence type="ECO:0000256" key="6">
    <source>
        <dbReference type="RuleBase" id="RU003376"/>
    </source>
</evidence>
<dbReference type="PROSITE" id="PS50253">
    <property type="entry name" value="COX3"/>
    <property type="match status" value="1"/>
</dbReference>
<comment type="subcellular location">
    <subcellularLocation>
        <location evidence="6">Cell membrane</location>
        <topology evidence="6">Multi-pass membrane protein</topology>
    </subcellularLocation>
    <subcellularLocation>
        <location evidence="1">Membrane</location>
        <topology evidence="1">Multi-pass membrane protein</topology>
    </subcellularLocation>
</comment>
<feature type="region of interest" description="Disordered" evidence="7">
    <location>
        <begin position="1"/>
        <end position="34"/>
    </location>
</feature>
<keyword evidence="3 6" id="KW-0812">Transmembrane</keyword>
<organism evidence="11 13">
    <name type="scientific">Cupriavidus campinensis</name>
    <dbReference type="NCBI Taxonomy" id="151783"/>
    <lineage>
        <taxon>Bacteria</taxon>
        <taxon>Pseudomonadati</taxon>
        <taxon>Pseudomonadota</taxon>
        <taxon>Betaproteobacteria</taxon>
        <taxon>Burkholderiales</taxon>
        <taxon>Burkholderiaceae</taxon>
        <taxon>Cupriavidus</taxon>
    </lineage>
</organism>
<dbReference type="EMBL" id="VCIZ01000002">
    <property type="protein sequence ID" value="TSP13647.1"/>
    <property type="molecule type" value="Genomic_DNA"/>
</dbReference>
<dbReference type="CDD" id="cd02865">
    <property type="entry name" value="Heme_Cu_Oxidase_III_2"/>
    <property type="match status" value="1"/>
</dbReference>
<feature type="transmembrane region" description="Helical" evidence="8">
    <location>
        <begin position="192"/>
        <end position="210"/>
    </location>
</feature>